<organism evidence="1 2">
    <name type="scientific">Methylobacterium iners</name>
    <dbReference type="NCBI Taxonomy" id="418707"/>
    <lineage>
        <taxon>Bacteria</taxon>
        <taxon>Pseudomonadati</taxon>
        <taxon>Pseudomonadota</taxon>
        <taxon>Alphaproteobacteria</taxon>
        <taxon>Hyphomicrobiales</taxon>
        <taxon>Methylobacteriaceae</taxon>
        <taxon>Methylobacterium</taxon>
    </lineage>
</organism>
<protein>
    <submittedName>
        <fullName evidence="1">Uncharacterized protein</fullName>
    </submittedName>
</protein>
<accession>A0ABQ4S5B5</accession>
<reference evidence="1" key="1">
    <citation type="journal article" date="2021" name="Front. Microbiol.">
        <title>Comprehensive Comparative Genomics and Phenotyping of Methylobacterium Species.</title>
        <authorList>
            <person name="Alessa O."/>
            <person name="Ogura Y."/>
            <person name="Fujitani Y."/>
            <person name="Takami H."/>
            <person name="Hayashi T."/>
            <person name="Sahin N."/>
            <person name="Tani A."/>
        </authorList>
    </citation>
    <scope>NUCLEOTIDE SEQUENCE</scope>
    <source>
        <strain evidence="1">DSM 19015</strain>
    </source>
</reference>
<comment type="caution">
    <text evidence="1">The sequence shown here is derived from an EMBL/GenBank/DDBJ whole genome shotgun (WGS) entry which is preliminary data.</text>
</comment>
<dbReference type="Proteomes" id="UP001055125">
    <property type="component" value="Unassembled WGS sequence"/>
</dbReference>
<name>A0ABQ4S5B5_9HYPH</name>
<evidence type="ECO:0000313" key="1">
    <source>
        <dbReference type="EMBL" id="GJD97678.1"/>
    </source>
</evidence>
<sequence>MNKIHDVPLPEAAPEGVRCGLGRARLGPAWLCAEDMHASQEREKMPTGRMPLSGSSLRQRYVVDLVHG</sequence>
<reference evidence="1" key="2">
    <citation type="submission" date="2021-08" db="EMBL/GenBank/DDBJ databases">
        <authorList>
            <person name="Tani A."/>
            <person name="Ola A."/>
            <person name="Ogura Y."/>
            <person name="Katsura K."/>
            <person name="Hayashi T."/>
        </authorList>
    </citation>
    <scope>NUCLEOTIDE SEQUENCE</scope>
    <source>
        <strain evidence="1">DSM 19015</strain>
    </source>
</reference>
<proteinExistence type="predicted"/>
<evidence type="ECO:0000313" key="2">
    <source>
        <dbReference type="Proteomes" id="UP001055125"/>
    </source>
</evidence>
<dbReference type="EMBL" id="BPQP01000100">
    <property type="protein sequence ID" value="GJD97678.1"/>
    <property type="molecule type" value="Genomic_DNA"/>
</dbReference>
<keyword evidence="2" id="KW-1185">Reference proteome</keyword>
<gene>
    <name evidence="1" type="ORF">OCOJLMKI_4911</name>
</gene>